<dbReference type="STRING" id="13690.AX777_21825"/>
<dbReference type="AlphaFoldDB" id="A0A084EJB2"/>
<name>A0A084EJB2_SPHYA</name>
<sequence length="349" mass="36679">MAPPAAPMDDGTGLHGLQGKWGQMMRNVKTCLLGVLLPLAGAISTPAKAVEGAASLYVPGTGGPATAVMPPLEGVYFDDTIYIYNGSASASKEFVVGGNVVAGLDATIVADFLTTLVVPSTNFLGGTLSMGVTLPVGAPMLDANAVVTGPFGNLRSLNVHDSALVVGDPVFNTMLGWKAGKLHIQASSMVNIPVGHYREDQLANLALHRWAVDTSLALSLHDDESGWDLTGKAGVTFNGKNDYTEYNSGNEFHLEGSVERALSKKFSIGAQGYWLKQISDDKSSGALLGAFRGEVVGVGGTAALNVTMGRSPATFRLRAFKELDATNRLKGEAFFLSLSLPLYMKMPKQ</sequence>
<dbReference type="Proteomes" id="UP000028534">
    <property type="component" value="Unassembled WGS sequence"/>
</dbReference>
<protein>
    <submittedName>
        <fullName evidence="1">Meta-pathway phenol degradation-like protein</fullName>
    </submittedName>
</protein>
<dbReference type="EMBL" id="JGVR01000018">
    <property type="protein sequence ID" value="KEZ18054.1"/>
    <property type="molecule type" value="Genomic_DNA"/>
</dbReference>
<dbReference type="InterPro" id="IPR025737">
    <property type="entry name" value="FApF"/>
</dbReference>
<evidence type="ECO:0000313" key="1">
    <source>
        <dbReference type="EMBL" id="KEZ18054.1"/>
    </source>
</evidence>
<accession>A0A084EJB2</accession>
<gene>
    <name evidence="1" type="ORF">CP98_02889</name>
</gene>
<dbReference type="PATRIC" id="fig|13690.10.peg.2967"/>
<proteinExistence type="predicted"/>
<organism evidence="1 2">
    <name type="scientific">Sphingobium yanoikuyae</name>
    <name type="common">Sphingomonas yanoikuyae</name>
    <dbReference type="NCBI Taxonomy" id="13690"/>
    <lineage>
        <taxon>Bacteria</taxon>
        <taxon>Pseudomonadati</taxon>
        <taxon>Pseudomonadota</taxon>
        <taxon>Alphaproteobacteria</taxon>
        <taxon>Sphingomonadales</taxon>
        <taxon>Sphingomonadaceae</taxon>
        <taxon>Sphingobium</taxon>
    </lineage>
</organism>
<comment type="caution">
    <text evidence="1">The sequence shown here is derived from an EMBL/GenBank/DDBJ whole genome shotgun (WGS) entry which is preliminary data.</text>
</comment>
<reference evidence="1 2" key="1">
    <citation type="submission" date="2014-03" db="EMBL/GenBank/DDBJ databases">
        <title>Genome sequence of Sphingobium yanoikuyae B1.</title>
        <authorList>
            <person name="Gan H.M."/>
            <person name="Gan H.Y."/>
            <person name="Savka M.A."/>
        </authorList>
    </citation>
    <scope>NUCLEOTIDE SEQUENCE [LARGE SCALE GENOMIC DNA]</scope>
    <source>
        <strain evidence="1 2">B1</strain>
    </source>
</reference>
<dbReference type="eggNOG" id="COG4313">
    <property type="taxonomic scope" value="Bacteria"/>
</dbReference>
<dbReference type="Pfam" id="PF13557">
    <property type="entry name" value="Phenol_MetA_deg"/>
    <property type="match status" value="1"/>
</dbReference>
<evidence type="ECO:0000313" key="2">
    <source>
        <dbReference type="Proteomes" id="UP000028534"/>
    </source>
</evidence>
<dbReference type="RefSeq" id="WP_037520354.1">
    <property type="nucleotide sequence ID" value="NZ_JGVR01000018.1"/>
</dbReference>